<evidence type="ECO:0000313" key="3">
    <source>
        <dbReference type="Proteomes" id="UP001162131"/>
    </source>
</evidence>
<dbReference type="EMBL" id="CAJZBQ010000002">
    <property type="protein sequence ID" value="CAG9310630.1"/>
    <property type="molecule type" value="Genomic_DNA"/>
</dbReference>
<name>A0AAU9IMA9_9CILI</name>
<comment type="caution">
    <text evidence="2">The sequence shown here is derived from an EMBL/GenBank/DDBJ whole genome shotgun (WGS) entry which is preliminary data.</text>
</comment>
<keyword evidence="3" id="KW-1185">Reference proteome</keyword>
<feature type="signal peptide" evidence="1">
    <location>
        <begin position="1"/>
        <end position="22"/>
    </location>
</feature>
<organism evidence="2 3">
    <name type="scientific">Blepharisma stoltei</name>
    <dbReference type="NCBI Taxonomy" id="1481888"/>
    <lineage>
        <taxon>Eukaryota</taxon>
        <taxon>Sar</taxon>
        <taxon>Alveolata</taxon>
        <taxon>Ciliophora</taxon>
        <taxon>Postciliodesmatophora</taxon>
        <taxon>Heterotrichea</taxon>
        <taxon>Heterotrichida</taxon>
        <taxon>Blepharismidae</taxon>
        <taxon>Blepharisma</taxon>
    </lineage>
</organism>
<feature type="chain" id="PRO_5043515893" description="Secreted protein" evidence="1">
    <location>
        <begin position="23"/>
        <end position="81"/>
    </location>
</feature>
<protein>
    <recommendedName>
        <fullName evidence="4">Secreted protein</fullName>
    </recommendedName>
</protein>
<dbReference type="AlphaFoldDB" id="A0AAU9IMA9"/>
<sequence>MMKVMMLMIYVWSSICLQGACSRYIRVIYAIKSLATNMLKQLWFQFYTKHTYQVYSARICIMRHIGKASTQHSRLKTHKSI</sequence>
<evidence type="ECO:0000313" key="2">
    <source>
        <dbReference type="EMBL" id="CAG9310630.1"/>
    </source>
</evidence>
<evidence type="ECO:0000256" key="1">
    <source>
        <dbReference type="SAM" id="SignalP"/>
    </source>
</evidence>
<keyword evidence="1" id="KW-0732">Signal</keyword>
<proteinExistence type="predicted"/>
<reference evidence="2" key="1">
    <citation type="submission" date="2021-09" db="EMBL/GenBank/DDBJ databases">
        <authorList>
            <consortium name="AG Swart"/>
            <person name="Singh M."/>
            <person name="Singh A."/>
            <person name="Seah K."/>
            <person name="Emmerich C."/>
        </authorList>
    </citation>
    <scope>NUCLEOTIDE SEQUENCE</scope>
    <source>
        <strain evidence="2">ATCC30299</strain>
    </source>
</reference>
<accession>A0AAU9IMA9</accession>
<evidence type="ECO:0008006" key="4">
    <source>
        <dbReference type="Google" id="ProtNLM"/>
    </source>
</evidence>
<gene>
    <name evidence="2" type="ORF">BSTOLATCC_MIC1472</name>
</gene>
<dbReference type="Proteomes" id="UP001162131">
    <property type="component" value="Unassembled WGS sequence"/>
</dbReference>